<evidence type="ECO:0000256" key="16">
    <source>
        <dbReference type="SAM" id="MobiDB-lite"/>
    </source>
</evidence>
<evidence type="ECO:0000256" key="14">
    <source>
        <dbReference type="ARBA" id="ARBA00023170"/>
    </source>
</evidence>
<dbReference type="GO" id="GO:0004714">
    <property type="term" value="F:transmembrane receptor protein tyrosine kinase activity"/>
    <property type="evidence" value="ECO:0007669"/>
    <property type="project" value="UniProtKB-EC"/>
</dbReference>
<evidence type="ECO:0000256" key="11">
    <source>
        <dbReference type="ARBA" id="ARBA00023136"/>
    </source>
</evidence>
<comment type="subcellular location">
    <subcellularLocation>
        <location evidence="1">Cell membrane</location>
        <topology evidence="1">Single-pass type I membrane protein</topology>
    </subcellularLocation>
</comment>
<dbReference type="GO" id="GO:0005886">
    <property type="term" value="C:plasma membrane"/>
    <property type="evidence" value="ECO:0007669"/>
    <property type="project" value="UniProtKB-SubCell"/>
</dbReference>
<proteinExistence type="predicted"/>
<keyword evidence="10 17" id="KW-1133">Transmembrane helix</keyword>
<keyword evidence="12" id="KW-0829">Tyrosine-protein kinase</keyword>
<keyword evidence="20" id="KW-1185">Reference proteome</keyword>
<keyword evidence="5 17" id="KW-0812">Transmembrane</keyword>
<dbReference type="Pfam" id="PF12810">
    <property type="entry name" value="ALK_LTK_GRD"/>
    <property type="match status" value="1"/>
</dbReference>
<evidence type="ECO:0000313" key="20">
    <source>
        <dbReference type="Proteomes" id="UP001159428"/>
    </source>
</evidence>
<keyword evidence="7" id="KW-0547">Nucleotide-binding</keyword>
<evidence type="ECO:0000256" key="9">
    <source>
        <dbReference type="ARBA" id="ARBA00022840"/>
    </source>
</evidence>
<feature type="domain" description="ALK/LTK-like glycine-rich" evidence="18">
    <location>
        <begin position="126"/>
        <end position="263"/>
    </location>
</feature>
<keyword evidence="11 17" id="KW-0472">Membrane</keyword>
<evidence type="ECO:0000259" key="18">
    <source>
        <dbReference type="Pfam" id="PF12810"/>
    </source>
</evidence>
<evidence type="ECO:0000256" key="13">
    <source>
        <dbReference type="ARBA" id="ARBA00023157"/>
    </source>
</evidence>
<evidence type="ECO:0000256" key="8">
    <source>
        <dbReference type="ARBA" id="ARBA00022777"/>
    </source>
</evidence>
<evidence type="ECO:0000256" key="6">
    <source>
        <dbReference type="ARBA" id="ARBA00022729"/>
    </source>
</evidence>
<evidence type="ECO:0000256" key="2">
    <source>
        <dbReference type="ARBA" id="ARBA00011902"/>
    </source>
</evidence>
<keyword evidence="6" id="KW-0732">Signal</keyword>
<evidence type="ECO:0000256" key="5">
    <source>
        <dbReference type="ARBA" id="ARBA00022692"/>
    </source>
</evidence>
<evidence type="ECO:0000256" key="15">
    <source>
        <dbReference type="ARBA" id="ARBA00023180"/>
    </source>
</evidence>
<evidence type="ECO:0000256" key="12">
    <source>
        <dbReference type="ARBA" id="ARBA00023137"/>
    </source>
</evidence>
<feature type="region of interest" description="Disordered" evidence="16">
    <location>
        <begin position="213"/>
        <end position="268"/>
    </location>
</feature>
<evidence type="ECO:0000256" key="7">
    <source>
        <dbReference type="ARBA" id="ARBA00022741"/>
    </source>
</evidence>
<keyword evidence="15" id="KW-0325">Glycoprotein</keyword>
<keyword evidence="8" id="KW-0418">Kinase</keyword>
<evidence type="ECO:0000256" key="1">
    <source>
        <dbReference type="ARBA" id="ARBA00004251"/>
    </source>
</evidence>
<organism evidence="19 20">
    <name type="scientific">Pocillopora meandrina</name>
    <dbReference type="NCBI Taxonomy" id="46732"/>
    <lineage>
        <taxon>Eukaryota</taxon>
        <taxon>Metazoa</taxon>
        <taxon>Cnidaria</taxon>
        <taxon>Anthozoa</taxon>
        <taxon>Hexacorallia</taxon>
        <taxon>Scleractinia</taxon>
        <taxon>Astrocoeniina</taxon>
        <taxon>Pocilloporidae</taxon>
        <taxon>Pocillopora</taxon>
    </lineage>
</organism>
<keyword evidence="3" id="KW-1003">Cell membrane</keyword>
<keyword evidence="9" id="KW-0067">ATP-binding</keyword>
<dbReference type="GO" id="GO:0005524">
    <property type="term" value="F:ATP binding"/>
    <property type="evidence" value="ECO:0007669"/>
    <property type="project" value="UniProtKB-KW"/>
</dbReference>
<keyword evidence="13" id="KW-1015">Disulfide bond</keyword>
<name>A0AAU9XVC4_9CNID</name>
<feature type="transmembrane region" description="Helical" evidence="17">
    <location>
        <begin position="53"/>
        <end position="70"/>
    </location>
</feature>
<protein>
    <recommendedName>
        <fullName evidence="2">receptor protein-tyrosine kinase</fullName>
        <ecNumber evidence="2">2.7.10.1</ecNumber>
    </recommendedName>
</protein>
<evidence type="ECO:0000313" key="19">
    <source>
        <dbReference type="EMBL" id="CAH3160108.1"/>
    </source>
</evidence>
<dbReference type="PANTHER" id="PTHR31535:SF3">
    <property type="entry name" value="REGULATORY PROTEIN ZESTE"/>
    <property type="match status" value="1"/>
</dbReference>
<feature type="compositionally biased region" description="Gly residues" evidence="16">
    <location>
        <begin position="253"/>
        <end position="268"/>
    </location>
</feature>
<evidence type="ECO:0000256" key="10">
    <source>
        <dbReference type="ARBA" id="ARBA00022989"/>
    </source>
</evidence>
<dbReference type="EMBL" id="CALNXJ010000074">
    <property type="protein sequence ID" value="CAH3160108.1"/>
    <property type="molecule type" value="Genomic_DNA"/>
</dbReference>
<reference evidence="19 20" key="1">
    <citation type="submission" date="2022-05" db="EMBL/GenBank/DDBJ databases">
        <authorList>
            <consortium name="Genoscope - CEA"/>
            <person name="William W."/>
        </authorList>
    </citation>
    <scope>NUCLEOTIDE SEQUENCE [LARGE SCALE GENOMIC DNA]</scope>
</reference>
<dbReference type="Proteomes" id="UP001159428">
    <property type="component" value="Unassembled WGS sequence"/>
</dbReference>
<evidence type="ECO:0000256" key="3">
    <source>
        <dbReference type="ARBA" id="ARBA00022475"/>
    </source>
</evidence>
<dbReference type="InterPro" id="IPR055163">
    <property type="entry name" value="ALK/LTK-like_GRD"/>
</dbReference>
<dbReference type="AlphaFoldDB" id="A0AAU9XVC4"/>
<comment type="caution">
    <text evidence="19">The sequence shown here is derived from an EMBL/GenBank/DDBJ whole genome shotgun (WGS) entry which is preliminary data.</text>
</comment>
<sequence length="268" mass="28180">MENSCVSVNIGPPDKNGLRVCQLSDSDHTQHPDDLKPQEGYLYWASKVREKNGFYPMMFIYLFLILKIFLKINLLFYPSAFQAAFTNLNATGRYGPTTLGSHYTGQDHDGQVTLSSGIQQWNVPYTGDYRIEAIGAAGGYDPFRSSAQYRGRGAIMIGTFRLNKGEVIQIIVGQEGGINKQEWSSGGGGGTFVVRGANTPLMVAGGGGGVQSVNSSHGGCDASTQTAGNPGYKSWSGGSNGHGARTADNSSHSGGGGGGFCSSGRSGA</sequence>
<evidence type="ECO:0000256" key="4">
    <source>
        <dbReference type="ARBA" id="ARBA00022679"/>
    </source>
</evidence>
<dbReference type="EC" id="2.7.10.1" evidence="2"/>
<keyword evidence="14" id="KW-0675">Receptor</keyword>
<dbReference type="PANTHER" id="PTHR31535">
    <property type="match status" value="1"/>
</dbReference>
<keyword evidence="4" id="KW-0808">Transferase</keyword>
<gene>
    <name evidence="19" type="ORF">PMEA_00032328</name>
</gene>
<evidence type="ECO:0000256" key="17">
    <source>
        <dbReference type="SAM" id="Phobius"/>
    </source>
</evidence>
<accession>A0AAU9XVC4</accession>